<keyword evidence="16" id="KW-1185">Reference proteome</keyword>
<dbReference type="RefSeq" id="WP_010767699.1">
    <property type="nucleotide sequence ID" value="NZ_ASWE01000002.1"/>
</dbReference>
<evidence type="ECO:0000313" key="15">
    <source>
        <dbReference type="EMBL" id="EOL46221.1"/>
    </source>
</evidence>
<evidence type="ECO:0000256" key="8">
    <source>
        <dbReference type="ARBA" id="ARBA00023136"/>
    </source>
</evidence>
<keyword evidence="9" id="KW-0804">Transcription</keyword>
<evidence type="ECO:0000256" key="2">
    <source>
        <dbReference type="ARBA" id="ARBA00006068"/>
    </source>
</evidence>
<dbReference type="HOGENOM" id="CLU_016455_1_0_9"/>
<feature type="compositionally biased region" description="Basic and acidic residues" evidence="12">
    <location>
        <begin position="25"/>
        <end position="35"/>
    </location>
</feature>
<feature type="domain" description="Cell envelope-related transcriptional attenuator" evidence="14">
    <location>
        <begin position="146"/>
        <end position="290"/>
    </location>
</feature>
<dbReference type="STRING" id="154621.RV11_GL000505"/>
<dbReference type="Pfam" id="PF03816">
    <property type="entry name" value="LytR_cpsA_psr"/>
    <property type="match status" value="1"/>
</dbReference>
<dbReference type="NCBIfam" id="TIGR00350">
    <property type="entry name" value="lytR_cpsA_psr"/>
    <property type="match status" value="1"/>
</dbReference>
<keyword evidence="7" id="KW-0805">Transcription regulation</keyword>
<proteinExistence type="inferred from homology"/>
<dbReference type="OrthoDB" id="9782542at2"/>
<organism evidence="15 16">
    <name type="scientific">Enterococcus phoeniculicola ATCC BAA-412</name>
    <dbReference type="NCBI Taxonomy" id="1158610"/>
    <lineage>
        <taxon>Bacteria</taxon>
        <taxon>Bacillati</taxon>
        <taxon>Bacillota</taxon>
        <taxon>Bacilli</taxon>
        <taxon>Lactobacillales</taxon>
        <taxon>Enterococcaceae</taxon>
        <taxon>Enterococcus</taxon>
    </lineage>
</organism>
<feature type="compositionally biased region" description="Basic and acidic residues" evidence="12">
    <location>
        <begin position="1"/>
        <end position="14"/>
    </location>
</feature>
<comment type="caution">
    <text evidence="15">The sequence shown here is derived from an EMBL/GenBank/DDBJ whole genome shotgun (WGS) entry which is preliminary data.</text>
</comment>
<dbReference type="Gene3D" id="3.40.630.190">
    <property type="entry name" value="LCP protein"/>
    <property type="match status" value="1"/>
</dbReference>
<comment type="function">
    <text evidence="10">Involved in SarA attenuation. Affects resistance to oxacillin and teicoplanin, as well as the synthesis of virulence factors.</text>
</comment>
<sequence>MSRMDRYKNLHDESETVNNKKSFSPRKERQQKEPVESAAEEQLSAPQTKQRKKATFFHTSNSPEKEKKPKQKKSRKKHKGLRILGLLILLVFLFSGGMFAYGKYSAEHDTSLPKEELETFNGVTSADKSNNILLLGSDSRGGETGRADTIMVIQLDGSGKKPKMISFMRDTFVTIPGVGDNKINAAYAFGGADLVRQTLLDNFGIDCKYYAKVDFQSFEKVIDSLFPNGVQIDAEKDMSSHLEVPIKKGPQKMNGLTLLQYTRFRMDEEGDFGRVRRQQQAMSAIFSQMKNPLTLINLPLASGKAIGYTSTNIPTTFLLKNSFSVLKGAGGIDRLSVPVENSWSYGNSDYAGSILVVDKEQNKQAIQTFLAN</sequence>
<evidence type="ECO:0000259" key="14">
    <source>
        <dbReference type="Pfam" id="PF03816"/>
    </source>
</evidence>
<evidence type="ECO:0000256" key="5">
    <source>
        <dbReference type="ARBA" id="ARBA00022968"/>
    </source>
</evidence>
<name>R3WEB7_9ENTE</name>
<dbReference type="eggNOG" id="COG1316">
    <property type="taxonomic scope" value="Bacteria"/>
</dbReference>
<dbReference type="AlphaFoldDB" id="R3WEB7"/>
<dbReference type="InterPro" id="IPR050922">
    <property type="entry name" value="LytR/CpsA/Psr_CW_biosynth"/>
</dbReference>
<dbReference type="PATRIC" id="fig|1158610.3.peg.1009"/>
<evidence type="ECO:0000256" key="1">
    <source>
        <dbReference type="ARBA" id="ARBA00004401"/>
    </source>
</evidence>
<accession>R3WEB7</accession>
<dbReference type="InterPro" id="IPR004474">
    <property type="entry name" value="LytR_CpsA_psr"/>
</dbReference>
<reference evidence="15 16" key="1">
    <citation type="submission" date="2013-02" db="EMBL/GenBank/DDBJ databases">
        <title>The Genome Sequence of Enterococcus phoeniculicola BAA-412.</title>
        <authorList>
            <consortium name="The Broad Institute Genome Sequencing Platform"/>
            <consortium name="The Broad Institute Genome Sequencing Center for Infectious Disease"/>
            <person name="Earl A.M."/>
            <person name="Gilmore M.S."/>
            <person name="Lebreton F."/>
            <person name="Walker B."/>
            <person name="Young S.K."/>
            <person name="Zeng Q."/>
            <person name="Gargeya S."/>
            <person name="Fitzgerald M."/>
            <person name="Haas B."/>
            <person name="Abouelleil A."/>
            <person name="Alvarado L."/>
            <person name="Arachchi H.M."/>
            <person name="Berlin A.M."/>
            <person name="Chapman S.B."/>
            <person name="Dewar J."/>
            <person name="Goldberg J."/>
            <person name="Griggs A."/>
            <person name="Gujja S."/>
            <person name="Hansen M."/>
            <person name="Howarth C."/>
            <person name="Imamovic A."/>
            <person name="Larimer J."/>
            <person name="McCowan C."/>
            <person name="Murphy C."/>
            <person name="Neiman D."/>
            <person name="Pearson M."/>
            <person name="Priest M."/>
            <person name="Roberts A."/>
            <person name="Saif S."/>
            <person name="Shea T."/>
            <person name="Sisk P."/>
            <person name="Sykes S."/>
            <person name="Wortman J."/>
            <person name="Nusbaum C."/>
            <person name="Birren B."/>
        </authorList>
    </citation>
    <scope>NUCLEOTIDE SEQUENCE [LARGE SCALE GENOMIC DNA]</scope>
    <source>
        <strain evidence="15 16">ATCC BAA-412</strain>
    </source>
</reference>
<feature type="compositionally biased region" description="Basic residues" evidence="12">
    <location>
        <begin position="68"/>
        <end position="77"/>
    </location>
</feature>
<evidence type="ECO:0000256" key="6">
    <source>
        <dbReference type="ARBA" id="ARBA00022989"/>
    </source>
</evidence>
<comment type="subcellular location">
    <subcellularLocation>
        <location evidence="1">Cell membrane</location>
        <topology evidence="1">Single-pass type II membrane protein</topology>
    </subcellularLocation>
</comment>
<evidence type="ECO:0000256" key="11">
    <source>
        <dbReference type="ARBA" id="ARBA00040752"/>
    </source>
</evidence>
<dbReference type="Proteomes" id="UP000013785">
    <property type="component" value="Unassembled WGS sequence"/>
</dbReference>
<dbReference type="EMBL" id="AJAT01000011">
    <property type="protein sequence ID" value="EOL46221.1"/>
    <property type="molecule type" value="Genomic_DNA"/>
</dbReference>
<keyword evidence="8 13" id="KW-0472">Membrane</keyword>
<keyword evidence="5" id="KW-0735">Signal-anchor</keyword>
<protein>
    <recommendedName>
        <fullName evidence="11">Regulatory protein MsrR</fullName>
    </recommendedName>
</protein>
<feature type="transmembrane region" description="Helical" evidence="13">
    <location>
        <begin position="80"/>
        <end position="101"/>
    </location>
</feature>
<evidence type="ECO:0000256" key="10">
    <source>
        <dbReference type="ARBA" id="ARBA00037178"/>
    </source>
</evidence>
<keyword evidence="6 13" id="KW-1133">Transmembrane helix</keyword>
<evidence type="ECO:0000256" key="12">
    <source>
        <dbReference type="SAM" id="MobiDB-lite"/>
    </source>
</evidence>
<keyword evidence="4 13" id="KW-0812">Transmembrane</keyword>
<dbReference type="PANTHER" id="PTHR33392:SF8">
    <property type="entry name" value="REGULATORY PROTEIN MSRR"/>
    <property type="match status" value="1"/>
</dbReference>
<evidence type="ECO:0000313" key="16">
    <source>
        <dbReference type="Proteomes" id="UP000013785"/>
    </source>
</evidence>
<evidence type="ECO:0000256" key="13">
    <source>
        <dbReference type="SAM" id="Phobius"/>
    </source>
</evidence>
<evidence type="ECO:0000256" key="3">
    <source>
        <dbReference type="ARBA" id="ARBA00022475"/>
    </source>
</evidence>
<dbReference type="PANTHER" id="PTHR33392">
    <property type="entry name" value="POLYISOPRENYL-TEICHOIC ACID--PEPTIDOGLYCAN TEICHOIC ACID TRANSFERASE TAGU"/>
    <property type="match status" value="1"/>
</dbReference>
<gene>
    <name evidence="15" type="ORF">UC3_01027</name>
</gene>
<evidence type="ECO:0000256" key="9">
    <source>
        <dbReference type="ARBA" id="ARBA00023163"/>
    </source>
</evidence>
<evidence type="ECO:0000256" key="7">
    <source>
        <dbReference type="ARBA" id="ARBA00023015"/>
    </source>
</evidence>
<keyword evidence="3" id="KW-1003">Cell membrane</keyword>
<evidence type="ECO:0000256" key="4">
    <source>
        <dbReference type="ARBA" id="ARBA00022692"/>
    </source>
</evidence>
<comment type="similarity">
    <text evidence="2">Belongs to the LytR/CpsA/Psr (LCP) family.</text>
</comment>
<dbReference type="GO" id="GO:0005886">
    <property type="term" value="C:plasma membrane"/>
    <property type="evidence" value="ECO:0007669"/>
    <property type="project" value="UniProtKB-SubCell"/>
</dbReference>
<feature type="region of interest" description="Disordered" evidence="12">
    <location>
        <begin position="1"/>
        <end position="77"/>
    </location>
</feature>